<dbReference type="Proteomes" id="UP000294854">
    <property type="component" value="Unassembled WGS sequence"/>
</dbReference>
<protein>
    <recommendedName>
        <fullName evidence="4">DUF1361 domain-containing protein</fullName>
    </recommendedName>
</protein>
<dbReference type="InterPro" id="IPR009793">
    <property type="entry name" value="DUF1361"/>
</dbReference>
<dbReference type="EMBL" id="PUFO01000067">
    <property type="protein sequence ID" value="TDG75235.1"/>
    <property type="molecule type" value="Genomic_DNA"/>
</dbReference>
<sequence length="219" mass="25813">MSQRNRWLIRIFFIGWMAFLWIFVKQPYEFLLLNTFLGYIPIELGFHLNASQPKSRVIFWITFVIWLLFYPNAPYMLTDLFHLSLLSPYAADGLLKLSIHMWAYFSFMLISTLFCTVFGMWSLGHVSNAIAGRLANHHIWARNLIIIVLTVLSSIGIFIGRFLRIHTIYLITSPNFIVNRLMTMWTPKMLMFVVILSIMQLLIFGFFSLIRQTPKFEDK</sequence>
<dbReference type="AlphaFoldDB" id="A0A4V3A3N3"/>
<gene>
    <name evidence="2" type="ORF">C5L31_000152</name>
</gene>
<reference evidence="2 3" key="1">
    <citation type="journal article" date="2019" name="Appl. Microbiol. Biotechnol.">
        <title>Uncovering carbohydrate metabolism through a genotype-phenotype association study of 56 lactic acid bacteria genomes.</title>
        <authorList>
            <person name="Buron-Moles G."/>
            <person name="Chailyan A."/>
            <person name="Dolejs I."/>
            <person name="Forster J."/>
            <person name="Miks M.H."/>
        </authorList>
    </citation>
    <scope>NUCLEOTIDE SEQUENCE [LARGE SCALE GENOMIC DNA]</scope>
    <source>
        <strain evidence="2 3">ATCC 49373</strain>
    </source>
</reference>
<feature type="transmembrane region" description="Helical" evidence="1">
    <location>
        <begin position="144"/>
        <end position="169"/>
    </location>
</feature>
<proteinExistence type="predicted"/>
<organism evidence="2 3">
    <name type="scientific">Secundilactobacillus malefermentans</name>
    <dbReference type="NCBI Taxonomy" id="176292"/>
    <lineage>
        <taxon>Bacteria</taxon>
        <taxon>Bacillati</taxon>
        <taxon>Bacillota</taxon>
        <taxon>Bacilli</taxon>
        <taxon>Lactobacillales</taxon>
        <taxon>Lactobacillaceae</taxon>
        <taxon>Secundilactobacillus</taxon>
    </lineage>
</organism>
<evidence type="ECO:0000256" key="1">
    <source>
        <dbReference type="SAM" id="Phobius"/>
    </source>
</evidence>
<feature type="transmembrane region" description="Helical" evidence="1">
    <location>
        <begin position="97"/>
        <end position="123"/>
    </location>
</feature>
<keyword evidence="1" id="KW-0812">Transmembrane</keyword>
<keyword evidence="1" id="KW-1133">Transmembrane helix</keyword>
<feature type="transmembrane region" description="Helical" evidence="1">
    <location>
        <begin position="57"/>
        <end position="77"/>
    </location>
</feature>
<comment type="caution">
    <text evidence="2">The sequence shown here is derived from an EMBL/GenBank/DDBJ whole genome shotgun (WGS) entry which is preliminary data.</text>
</comment>
<evidence type="ECO:0008006" key="4">
    <source>
        <dbReference type="Google" id="ProtNLM"/>
    </source>
</evidence>
<feature type="transmembrane region" description="Helical" evidence="1">
    <location>
        <begin position="30"/>
        <end position="50"/>
    </location>
</feature>
<evidence type="ECO:0000313" key="3">
    <source>
        <dbReference type="Proteomes" id="UP000294854"/>
    </source>
</evidence>
<dbReference type="STRING" id="1122149.FD44_GL001323"/>
<feature type="transmembrane region" description="Helical" evidence="1">
    <location>
        <begin position="189"/>
        <end position="210"/>
    </location>
</feature>
<accession>A0A4V3A3N3</accession>
<name>A0A4V3A3N3_9LACO</name>
<dbReference type="RefSeq" id="WP_010620600.1">
    <property type="nucleotide sequence ID" value="NZ_CP042371.1"/>
</dbReference>
<feature type="transmembrane region" description="Helical" evidence="1">
    <location>
        <begin position="7"/>
        <end position="24"/>
    </location>
</feature>
<keyword evidence="1" id="KW-0472">Membrane</keyword>
<dbReference type="Pfam" id="PF07099">
    <property type="entry name" value="DUF1361"/>
    <property type="match status" value="1"/>
</dbReference>
<keyword evidence="3" id="KW-1185">Reference proteome</keyword>
<evidence type="ECO:0000313" key="2">
    <source>
        <dbReference type="EMBL" id="TDG75235.1"/>
    </source>
</evidence>